<dbReference type="AlphaFoldDB" id="A0AAD7K1V0"/>
<protein>
    <submittedName>
        <fullName evidence="1">Uncharacterized protein</fullName>
    </submittedName>
</protein>
<dbReference type="EMBL" id="JARJLG010000012">
    <property type="protein sequence ID" value="KAJ7776534.1"/>
    <property type="molecule type" value="Genomic_DNA"/>
</dbReference>
<accession>A0AAD7K1V0</accession>
<organism evidence="1 2">
    <name type="scientific">Mycena maculata</name>
    <dbReference type="NCBI Taxonomy" id="230809"/>
    <lineage>
        <taxon>Eukaryota</taxon>
        <taxon>Fungi</taxon>
        <taxon>Dikarya</taxon>
        <taxon>Basidiomycota</taxon>
        <taxon>Agaricomycotina</taxon>
        <taxon>Agaricomycetes</taxon>
        <taxon>Agaricomycetidae</taxon>
        <taxon>Agaricales</taxon>
        <taxon>Marasmiineae</taxon>
        <taxon>Mycenaceae</taxon>
        <taxon>Mycena</taxon>
    </lineage>
</organism>
<dbReference type="Proteomes" id="UP001215280">
    <property type="component" value="Unassembled WGS sequence"/>
</dbReference>
<gene>
    <name evidence="1" type="ORF">DFH07DRAFT_1056631</name>
</gene>
<sequence length="99" mass="11017">MYFAAALANLTNIITFLIGGPLLPRSLAIFASSYAPNLLPYWMFSHLQHLRHDDVSAHAQPPPTLAYCEPKYRLGCSISMSGSFTPLETAKTSIYLREK</sequence>
<evidence type="ECO:0000313" key="1">
    <source>
        <dbReference type="EMBL" id="KAJ7776534.1"/>
    </source>
</evidence>
<reference evidence="1" key="1">
    <citation type="submission" date="2023-03" db="EMBL/GenBank/DDBJ databases">
        <title>Massive genome expansion in bonnet fungi (Mycena s.s.) driven by repeated elements and novel gene families across ecological guilds.</title>
        <authorList>
            <consortium name="Lawrence Berkeley National Laboratory"/>
            <person name="Harder C.B."/>
            <person name="Miyauchi S."/>
            <person name="Viragh M."/>
            <person name="Kuo A."/>
            <person name="Thoen E."/>
            <person name="Andreopoulos B."/>
            <person name="Lu D."/>
            <person name="Skrede I."/>
            <person name="Drula E."/>
            <person name="Henrissat B."/>
            <person name="Morin E."/>
            <person name="Kohler A."/>
            <person name="Barry K."/>
            <person name="LaButti K."/>
            <person name="Morin E."/>
            <person name="Salamov A."/>
            <person name="Lipzen A."/>
            <person name="Mereny Z."/>
            <person name="Hegedus B."/>
            <person name="Baldrian P."/>
            <person name="Stursova M."/>
            <person name="Weitz H."/>
            <person name="Taylor A."/>
            <person name="Grigoriev I.V."/>
            <person name="Nagy L.G."/>
            <person name="Martin F."/>
            <person name="Kauserud H."/>
        </authorList>
    </citation>
    <scope>NUCLEOTIDE SEQUENCE</scope>
    <source>
        <strain evidence="1">CBHHK188m</strain>
    </source>
</reference>
<evidence type="ECO:0000313" key="2">
    <source>
        <dbReference type="Proteomes" id="UP001215280"/>
    </source>
</evidence>
<name>A0AAD7K1V0_9AGAR</name>
<keyword evidence="2" id="KW-1185">Reference proteome</keyword>
<comment type="caution">
    <text evidence="1">The sequence shown here is derived from an EMBL/GenBank/DDBJ whole genome shotgun (WGS) entry which is preliminary data.</text>
</comment>
<proteinExistence type="predicted"/>